<dbReference type="EMBL" id="PTJE01000009">
    <property type="protein sequence ID" value="PPK92706.1"/>
    <property type="molecule type" value="Genomic_DNA"/>
</dbReference>
<evidence type="ECO:0000313" key="1">
    <source>
        <dbReference type="EMBL" id="PPK92706.1"/>
    </source>
</evidence>
<dbReference type="Proteomes" id="UP000239002">
    <property type="component" value="Unassembled WGS sequence"/>
</dbReference>
<reference evidence="1 2" key="1">
    <citation type="submission" date="2018-02" db="EMBL/GenBank/DDBJ databases">
        <title>Genomic Encyclopedia of Archaeal and Bacterial Type Strains, Phase II (KMG-II): from individual species to whole genera.</title>
        <authorList>
            <person name="Goeker M."/>
        </authorList>
    </citation>
    <scope>NUCLEOTIDE SEQUENCE [LARGE SCALE GENOMIC DNA]</scope>
    <source>
        <strain evidence="1 2">DSM 16809</strain>
    </source>
</reference>
<keyword evidence="2" id="KW-1185">Reference proteome</keyword>
<accession>A0A2S6IET8</accession>
<organism evidence="1 2">
    <name type="scientific">Nonlabens xylanidelens</name>
    <dbReference type="NCBI Taxonomy" id="191564"/>
    <lineage>
        <taxon>Bacteria</taxon>
        <taxon>Pseudomonadati</taxon>
        <taxon>Bacteroidota</taxon>
        <taxon>Flavobacteriia</taxon>
        <taxon>Flavobacteriales</taxon>
        <taxon>Flavobacteriaceae</taxon>
        <taxon>Nonlabens</taxon>
    </lineage>
</organism>
<comment type="caution">
    <text evidence="1">The sequence shown here is derived from an EMBL/GenBank/DDBJ whole genome shotgun (WGS) entry which is preliminary data.</text>
</comment>
<dbReference type="AlphaFoldDB" id="A0A2S6IET8"/>
<evidence type="ECO:0000313" key="2">
    <source>
        <dbReference type="Proteomes" id="UP000239002"/>
    </source>
</evidence>
<sequence length="51" mass="5838">MKKRMVVISLSRKRNLKNSFKSVKSNYLDQANFSFNLEILQANLGVNCDCA</sequence>
<protein>
    <submittedName>
        <fullName evidence="1">Uncharacterized protein</fullName>
    </submittedName>
</protein>
<name>A0A2S6IET8_9FLAO</name>
<gene>
    <name evidence="1" type="ORF">LY01_02791</name>
</gene>
<proteinExistence type="predicted"/>